<dbReference type="InterPro" id="IPR029063">
    <property type="entry name" value="SAM-dependent_MTases_sf"/>
</dbReference>
<dbReference type="AlphaFoldDB" id="A0A6H2A3E4"/>
<gene>
    <name evidence="4" type="ORF">MM415A00784_0007</name>
    <name evidence="3" type="ORF">MM415B01056_0012</name>
    <name evidence="2" type="ORF">TM448A04626_0006</name>
</gene>
<dbReference type="SUPFAM" id="SSF53448">
    <property type="entry name" value="Nucleotide-diphospho-sugar transferases"/>
    <property type="match status" value="1"/>
</dbReference>
<proteinExistence type="predicted"/>
<evidence type="ECO:0000259" key="1">
    <source>
        <dbReference type="Pfam" id="PF08242"/>
    </source>
</evidence>
<dbReference type="CDD" id="cd00761">
    <property type="entry name" value="Glyco_tranf_GTA_type"/>
    <property type="match status" value="1"/>
</dbReference>
<dbReference type="Gene3D" id="3.90.550.10">
    <property type="entry name" value="Spore Coat Polysaccharide Biosynthesis Protein SpsA, Chain A"/>
    <property type="match status" value="1"/>
</dbReference>
<protein>
    <submittedName>
        <fullName evidence="2">Putative methyltransferase</fullName>
    </submittedName>
</protein>
<dbReference type="SUPFAM" id="SSF53335">
    <property type="entry name" value="S-adenosyl-L-methionine-dependent methyltransferases"/>
    <property type="match status" value="1"/>
</dbReference>
<name>A0A6H2A3E4_9ZZZZ</name>
<keyword evidence="2" id="KW-0489">Methyltransferase</keyword>
<dbReference type="CDD" id="cd02440">
    <property type="entry name" value="AdoMet_MTases"/>
    <property type="match status" value="1"/>
</dbReference>
<dbReference type="GO" id="GO:0032259">
    <property type="term" value="P:methylation"/>
    <property type="evidence" value="ECO:0007669"/>
    <property type="project" value="UniProtKB-KW"/>
</dbReference>
<organism evidence="2">
    <name type="scientific">viral metagenome</name>
    <dbReference type="NCBI Taxonomy" id="1070528"/>
    <lineage>
        <taxon>unclassified sequences</taxon>
        <taxon>metagenomes</taxon>
        <taxon>organismal metagenomes</taxon>
    </lineage>
</organism>
<dbReference type="GO" id="GO:0008168">
    <property type="term" value="F:methyltransferase activity"/>
    <property type="evidence" value="ECO:0007669"/>
    <property type="project" value="UniProtKB-KW"/>
</dbReference>
<accession>A0A6H2A3E4</accession>
<dbReference type="EMBL" id="MT141420">
    <property type="protein sequence ID" value="QJA60768.1"/>
    <property type="molecule type" value="Genomic_DNA"/>
</dbReference>
<evidence type="ECO:0000313" key="4">
    <source>
        <dbReference type="EMBL" id="QJA80061.1"/>
    </source>
</evidence>
<feature type="domain" description="Methyltransferase type 12" evidence="1">
    <location>
        <begin position="86"/>
        <end position="176"/>
    </location>
</feature>
<evidence type="ECO:0000313" key="2">
    <source>
        <dbReference type="EMBL" id="QJA54334.1"/>
    </source>
</evidence>
<reference evidence="2" key="1">
    <citation type="submission" date="2020-03" db="EMBL/GenBank/DDBJ databases">
        <title>The deep terrestrial virosphere.</title>
        <authorList>
            <person name="Holmfeldt K."/>
            <person name="Nilsson E."/>
            <person name="Simone D."/>
            <person name="Lopez-Fernandez M."/>
            <person name="Wu X."/>
            <person name="de Brujin I."/>
            <person name="Lundin D."/>
            <person name="Andersson A."/>
            <person name="Bertilsson S."/>
            <person name="Dopson M."/>
        </authorList>
    </citation>
    <scope>NUCLEOTIDE SEQUENCE</scope>
    <source>
        <strain evidence="4">MM415A00784</strain>
        <strain evidence="3">MM415B01056</strain>
        <strain evidence="2">TM448A04626</strain>
    </source>
</reference>
<dbReference type="EMBL" id="MT144497">
    <property type="protein sequence ID" value="QJA54334.1"/>
    <property type="molecule type" value="Genomic_DNA"/>
</dbReference>
<dbReference type="InterPro" id="IPR013217">
    <property type="entry name" value="Methyltransf_12"/>
</dbReference>
<dbReference type="InterPro" id="IPR029044">
    <property type="entry name" value="Nucleotide-diphossugar_trans"/>
</dbReference>
<evidence type="ECO:0000313" key="3">
    <source>
        <dbReference type="EMBL" id="QJA60768.1"/>
    </source>
</evidence>
<dbReference type="EMBL" id="MT142405">
    <property type="protein sequence ID" value="QJA80061.1"/>
    <property type="molecule type" value="Genomic_DNA"/>
</dbReference>
<keyword evidence="2" id="KW-0808">Transferase</keyword>
<sequence length="473" mass="54280">MLDQAIKELARFLGITFEEAKQRVESYNVGIAADRWLDTPPDTREEVESFYKESDHYLYELIPWNYGDEFNKRVSPLFFYHNKKILELGAGIGSLAIALEYAGNHVTYCDISDTLSAFAQQRFQDRGFQIPQVKDLTGLRDYDMVVAIDFFEHIHPDALPKLLKEVSAVLKDDGFLYHRSTFGQQDTFPMHFDHSKYFNKLAKDAGLTLREGGDWVKSGESNGVQIGIPVVGDLKDTIFYSFLGLKKPLGTKLTKIKDIDIGLARNEIVRSMERDWLFFMDSDQTFHPDTLTRLMSWDLPVVSGVYFKSPGEPIPHVYKYVYQKEGHLYISKAKEVAQYLARYKDELKDAIPATILPARREDLIECDGVGGGCLLIHRRVLEAIGDPWFVCKEGLHMGEDFDFCRKVQSAGFKIYADPGVLCGHEQRDLISHKHFMNWADPEHFEYPWEDINHSEINTLSNIKQEVNHGTVSR</sequence>
<dbReference type="Pfam" id="PF08242">
    <property type="entry name" value="Methyltransf_12"/>
    <property type="match status" value="1"/>
</dbReference>
<dbReference type="Gene3D" id="3.40.50.150">
    <property type="entry name" value="Vaccinia Virus protein VP39"/>
    <property type="match status" value="1"/>
</dbReference>